<dbReference type="InterPro" id="IPR036930">
    <property type="entry name" value="WGR_dom_sf"/>
</dbReference>
<evidence type="ECO:0000313" key="10">
    <source>
        <dbReference type="Proteomes" id="UP001159364"/>
    </source>
</evidence>
<evidence type="ECO:0000256" key="2">
    <source>
        <dbReference type="ARBA" id="ARBA00022679"/>
    </source>
</evidence>
<feature type="domain" description="BRCT" evidence="6">
    <location>
        <begin position="215"/>
        <end position="280"/>
    </location>
</feature>
<dbReference type="Pfam" id="PF25597">
    <property type="entry name" value="SH3_retrovirus"/>
    <property type="match status" value="1"/>
</dbReference>
<dbReference type="SUPFAM" id="SSF52113">
    <property type="entry name" value="BRCT domain"/>
    <property type="match status" value="1"/>
</dbReference>
<dbReference type="InterPro" id="IPR012317">
    <property type="entry name" value="Poly(ADP-ribose)pol_cat_dom"/>
</dbReference>
<name>A0AAV8SCG4_9ROSI</name>
<evidence type="ECO:0000259" key="8">
    <source>
        <dbReference type="PROSITE" id="PS51977"/>
    </source>
</evidence>
<dbReference type="InterPro" id="IPR008893">
    <property type="entry name" value="WGR_domain"/>
</dbReference>
<evidence type="ECO:0000313" key="9">
    <source>
        <dbReference type="EMBL" id="KAJ8749917.1"/>
    </source>
</evidence>
<evidence type="ECO:0000259" key="6">
    <source>
        <dbReference type="PROSITE" id="PS50172"/>
    </source>
</evidence>
<evidence type="ECO:0000259" key="7">
    <source>
        <dbReference type="PROSITE" id="PS51059"/>
    </source>
</evidence>
<dbReference type="SUPFAM" id="SSF47587">
    <property type="entry name" value="Domain of poly(ADP-ribose) polymerase"/>
    <property type="match status" value="1"/>
</dbReference>
<dbReference type="EMBL" id="JAIWQS010000011">
    <property type="protein sequence ID" value="KAJ8749917.1"/>
    <property type="molecule type" value="Genomic_DNA"/>
</dbReference>
<dbReference type="InterPro" id="IPR057670">
    <property type="entry name" value="SH3_retrovirus"/>
</dbReference>
<dbReference type="GO" id="GO:0070212">
    <property type="term" value="P:protein poly-ADP-ribosylation"/>
    <property type="evidence" value="ECO:0007669"/>
    <property type="project" value="TreeGrafter"/>
</dbReference>
<keyword evidence="3 4" id="KW-0520">NAD</keyword>
<dbReference type="InterPro" id="IPR036420">
    <property type="entry name" value="BRCT_dom_sf"/>
</dbReference>
<keyword evidence="2 4" id="KW-0808">Transferase</keyword>
<dbReference type="SUPFAM" id="SSF56399">
    <property type="entry name" value="ADP-ribosylation"/>
    <property type="match status" value="1"/>
</dbReference>
<keyword evidence="10" id="KW-1185">Reference proteome</keyword>
<gene>
    <name evidence="9" type="ORF">K2173_013832</name>
</gene>
<dbReference type="EC" id="2.4.2.-" evidence="4"/>
<evidence type="ECO:0000256" key="5">
    <source>
        <dbReference type="SAM" id="MobiDB-lite"/>
    </source>
</evidence>
<dbReference type="GO" id="GO:1990404">
    <property type="term" value="F:NAD+-protein mono-ADP-ribosyltransferase activity"/>
    <property type="evidence" value="ECO:0007669"/>
    <property type="project" value="TreeGrafter"/>
</dbReference>
<dbReference type="PANTHER" id="PTHR10459:SF106">
    <property type="entry name" value="PROTEIN ADP-RIBOSYLTRANSFERASE PARP3"/>
    <property type="match status" value="1"/>
</dbReference>
<dbReference type="Proteomes" id="UP001159364">
    <property type="component" value="Linkage Group LG11"/>
</dbReference>
<protein>
    <recommendedName>
        <fullName evidence="4">Poly [ADP-ribose] polymerase</fullName>
        <shortName evidence="4">PARP</shortName>
        <ecNumber evidence="4">2.4.2.-</ecNumber>
    </recommendedName>
</protein>
<dbReference type="InterPro" id="IPR050800">
    <property type="entry name" value="ARTD/PARP"/>
</dbReference>
<dbReference type="Pfam" id="PF00533">
    <property type="entry name" value="BRCT"/>
    <property type="match status" value="1"/>
</dbReference>
<dbReference type="PROSITE" id="PS51059">
    <property type="entry name" value="PARP_CATALYTIC"/>
    <property type="match status" value="1"/>
</dbReference>
<dbReference type="PANTHER" id="PTHR10459">
    <property type="entry name" value="DNA LIGASE"/>
    <property type="match status" value="1"/>
</dbReference>
<dbReference type="CDD" id="cd08001">
    <property type="entry name" value="WGR_PARP1_like"/>
    <property type="match status" value="1"/>
</dbReference>
<proteinExistence type="predicted"/>
<keyword evidence="1 4" id="KW-0328">Glycosyltransferase</keyword>
<feature type="compositionally biased region" description="Low complexity" evidence="5">
    <location>
        <begin position="22"/>
        <end position="31"/>
    </location>
</feature>
<dbReference type="GO" id="GO:0003950">
    <property type="term" value="F:NAD+ poly-ADP-ribosyltransferase activity"/>
    <property type="evidence" value="ECO:0007669"/>
    <property type="project" value="UniProtKB-UniRule"/>
</dbReference>
<accession>A0AAV8SCG4</accession>
<evidence type="ECO:0000256" key="4">
    <source>
        <dbReference type="RuleBase" id="RU362114"/>
    </source>
</evidence>
<dbReference type="AlphaFoldDB" id="A0AAV8SCG4"/>
<dbReference type="Gene3D" id="3.90.228.10">
    <property type="match status" value="1"/>
</dbReference>
<dbReference type="SUPFAM" id="SSF142921">
    <property type="entry name" value="WGR domain-like"/>
    <property type="match status" value="1"/>
</dbReference>
<dbReference type="Gene3D" id="3.40.50.10190">
    <property type="entry name" value="BRCT domain"/>
    <property type="match status" value="1"/>
</dbReference>
<evidence type="ECO:0000256" key="1">
    <source>
        <dbReference type="ARBA" id="ARBA00022676"/>
    </source>
</evidence>
<sequence>MLKTAEGCLKKESSSALVVGFSSSSSKNKSQTLKKKKKNKNQQTSAEVEKPEDSVKKKNVKGICFHCGEAGHKKRNYKAYLASFKEKKLSVTSPSGLFMIEVNLSTSVSQSWVLDTGCGCDAYIKRAMSDKLEAKSDKCMFVGYPKESFGYQFYHPLEQKVFVSRHAIFLEREFILKECSGSNVELRESDQDDSRSQSGYIFTLCGGAHYWKTKIEGQGREVSNSAIGVNCLVVSPAGRERGGSSKLAEALERGIPVVREAWLLDSFEKQEPQPLEAYDCVSDLADPSDEAFELISAERGVHRDTKLQERGGQIFERDGILYNCAFALCDMGRGQNEFCVMQLITVPESNLHLYYKKGGMGDDINVEERLEEWENMDKAIKEFIRLFEEFTGNEFEPWEREKKFEKKRLSFYPIDMDLGVDVRHGGVTLRQLGVAAAHCKLEPMVANFMKILIFVVCLIVYMPQLRWLWTLLSNLHLERGEEVLQQFVEVVKESKETGQKAEAVWSDFSQRWFTLMPSTRPFIDINVASHLIGDMSGSTLDYPLSDRYNKLGCSVSTLDEDSDDYKMMVKYLETTYEPFKVGDIEYGISIENIFAAEVDACPSLDEMENKANRILLWCGTRSSNLLRHLHKGFLPAVCSLPVAGYMFGKAIVCSDAAAEAARYGFTAVDRADGFLVLAVASLGDQIMEVKSPPEEEKKIGVKGLGQPDRWDCACGWILLHVNRRWFLDSSCSEHIGHDLSTCK</sequence>
<evidence type="ECO:0000256" key="3">
    <source>
        <dbReference type="ARBA" id="ARBA00023027"/>
    </source>
</evidence>
<reference evidence="9 10" key="1">
    <citation type="submission" date="2021-09" db="EMBL/GenBank/DDBJ databases">
        <title>Genomic insights and catalytic innovation underlie evolution of tropane alkaloids biosynthesis.</title>
        <authorList>
            <person name="Wang Y.-J."/>
            <person name="Tian T."/>
            <person name="Huang J.-P."/>
            <person name="Huang S.-X."/>
        </authorList>
    </citation>
    <scope>NUCLEOTIDE SEQUENCE [LARGE SCALE GENOMIC DNA]</scope>
    <source>
        <strain evidence="9">KIB-2018</strain>
        <tissue evidence="9">Leaf</tissue>
    </source>
</reference>
<comment type="caution">
    <text evidence="9">The sequence shown here is derived from an EMBL/GenBank/DDBJ whole genome shotgun (WGS) entry which is preliminary data.</text>
</comment>
<dbReference type="PROSITE" id="PS51977">
    <property type="entry name" value="WGR"/>
    <property type="match status" value="1"/>
</dbReference>
<dbReference type="SMART" id="SM00773">
    <property type="entry name" value="WGR"/>
    <property type="match status" value="1"/>
</dbReference>
<feature type="domain" description="WGR" evidence="8">
    <location>
        <begin position="311"/>
        <end position="411"/>
    </location>
</feature>
<feature type="region of interest" description="Disordered" evidence="5">
    <location>
        <begin position="1"/>
        <end position="53"/>
    </location>
</feature>
<dbReference type="PROSITE" id="PS50172">
    <property type="entry name" value="BRCT"/>
    <property type="match status" value="1"/>
</dbReference>
<dbReference type="GO" id="GO:0006302">
    <property type="term" value="P:double-strand break repair"/>
    <property type="evidence" value="ECO:0007669"/>
    <property type="project" value="TreeGrafter"/>
</dbReference>
<dbReference type="InterPro" id="IPR001357">
    <property type="entry name" value="BRCT_dom"/>
</dbReference>
<organism evidence="9 10">
    <name type="scientific">Erythroxylum novogranatense</name>
    <dbReference type="NCBI Taxonomy" id="1862640"/>
    <lineage>
        <taxon>Eukaryota</taxon>
        <taxon>Viridiplantae</taxon>
        <taxon>Streptophyta</taxon>
        <taxon>Embryophyta</taxon>
        <taxon>Tracheophyta</taxon>
        <taxon>Spermatophyta</taxon>
        <taxon>Magnoliopsida</taxon>
        <taxon>eudicotyledons</taxon>
        <taxon>Gunneridae</taxon>
        <taxon>Pentapetalae</taxon>
        <taxon>rosids</taxon>
        <taxon>fabids</taxon>
        <taxon>Malpighiales</taxon>
        <taxon>Erythroxylaceae</taxon>
        <taxon>Erythroxylum</taxon>
    </lineage>
</organism>
<dbReference type="InterPro" id="IPR036616">
    <property type="entry name" value="Poly(ADP-ribose)pol_reg_dom_sf"/>
</dbReference>
<dbReference type="GO" id="GO:0005730">
    <property type="term" value="C:nucleolus"/>
    <property type="evidence" value="ECO:0007669"/>
    <property type="project" value="TreeGrafter"/>
</dbReference>
<dbReference type="Pfam" id="PF05406">
    <property type="entry name" value="WGR"/>
    <property type="match status" value="1"/>
</dbReference>
<dbReference type="Pfam" id="PF00644">
    <property type="entry name" value="PARP"/>
    <property type="match status" value="1"/>
</dbReference>
<feature type="domain" description="PARP catalytic" evidence="7">
    <location>
        <begin position="542"/>
        <end position="743"/>
    </location>
</feature>